<name>A0A221P528_9ACTN</name>
<proteinExistence type="predicted"/>
<accession>A0A221P528</accession>
<keyword evidence="3" id="KW-1185">Reference proteome</keyword>
<evidence type="ECO:0000313" key="2">
    <source>
        <dbReference type="EMBL" id="ASN27196.1"/>
    </source>
</evidence>
<sequence>MGLVDLVAQTVSAARPHSPRAPGRLTPLQDAALGFALAAQRRSLSAVVGTADRAGRWARAATRLFVPPAVLGAVDRRIRDWGAWGAMERARAREEAGLLARTLVGAVTAAVLDEVDLDAVADRLDVDRVAQRADLDALLTRVDLDSVLARVDLDAVLARVDVDALLARIDLDAVVGRVDLDAVAGRVDLDAVADRLDMDRVVGRVDLDAVLDRVDLVTHVEQVLEALDVGRIVRDTGGSITAETLDAVRDQNARADRFVDRITDRLLRRGGANGDAAPRRPAPDERPGPGAAAEQPTTGGGGSGEPGEGADPP</sequence>
<feature type="region of interest" description="Disordered" evidence="1">
    <location>
        <begin position="269"/>
        <end position="313"/>
    </location>
</feature>
<dbReference type="STRING" id="1355015.LK06_026600"/>
<reference evidence="2 3" key="1">
    <citation type="submission" date="2017-07" db="EMBL/GenBank/DDBJ databases">
        <title>Genome sequence of Streptomyces pluripotens MUSC 137T.</title>
        <authorList>
            <person name="Ser H.-L."/>
            <person name="Lee L.-H."/>
        </authorList>
    </citation>
    <scope>NUCLEOTIDE SEQUENCE [LARGE SCALE GENOMIC DNA]</scope>
    <source>
        <strain evidence="2 3">MUSC 137</strain>
    </source>
</reference>
<evidence type="ECO:0000313" key="3">
    <source>
        <dbReference type="Proteomes" id="UP000031501"/>
    </source>
</evidence>
<dbReference type="KEGG" id="splu:LK06_026600"/>
<dbReference type="AlphaFoldDB" id="A0A221P528"/>
<dbReference type="Proteomes" id="UP000031501">
    <property type="component" value="Chromosome"/>
</dbReference>
<evidence type="ECO:0000256" key="1">
    <source>
        <dbReference type="SAM" id="MobiDB-lite"/>
    </source>
</evidence>
<gene>
    <name evidence="2" type="ORF">LK07_27760</name>
</gene>
<dbReference type="EMBL" id="CP022433">
    <property type="protein sequence ID" value="ASN27196.1"/>
    <property type="molecule type" value="Genomic_DNA"/>
</dbReference>
<feature type="compositionally biased region" description="Gly residues" evidence="1">
    <location>
        <begin position="298"/>
        <end position="307"/>
    </location>
</feature>
<organism evidence="2 3">
    <name type="scientific">Streptomyces pluripotens</name>
    <dbReference type="NCBI Taxonomy" id="1355015"/>
    <lineage>
        <taxon>Bacteria</taxon>
        <taxon>Bacillati</taxon>
        <taxon>Actinomycetota</taxon>
        <taxon>Actinomycetes</taxon>
        <taxon>Kitasatosporales</taxon>
        <taxon>Streptomycetaceae</taxon>
        <taxon>Streptomyces</taxon>
    </lineage>
</organism>
<protein>
    <submittedName>
        <fullName evidence="2">Uncharacterized protein</fullName>
    </submittedName>
</protein>
<feature type="compositionally biased region" description="Low complexity" evidence="1">
    <location>
        <begin position="288"/>
        <end position="297"/>
    </location>
</feature>
<feature type="compositionally biased region" description="Basic and acidic residues" evidence="1">
    <location>
        <begin position="277"/>
        <end position="287"/>
    </location>
</feature>